<dbReference type="VEuPathDB" id="CryptoDB:Vbra_17553"/>
<dbReference type="SUPFAM" id="SSF56112">
    <property type="entry name" value="Protein kinase-like (PK-like)"/>
    <property type="match status" value="1"/>
</dbReference>
<evidence type="ECO:0008006" key="4">
    <source>
        <dbReference type="Google" id="ProtNLM"/>
    </source>
</evidence>
<reference evidence="2 3" key="1">
    <citation type="submission" date="2014-11" db="EMBL/GenBank/DDBJ databases">
        <authorList>
            <person name="Zhu J."/>
            <person name="Qi W."/>
            <person name="Song R."/>
        </authorList>
    </citation>
    <scope>NUCLEOTIDE SEQUENCE [LARGE SCALE GENOMIC DNA]</scope>
</reference>
<organism evidence="2 3">
    <name type="scientific">Vitrella brassicaformis (strain CCMP3155)</name>
    <dbReference type="NCBI Taxonomy" id="1169540"/>
    <lineage>
        <taxon>Eukaryota</taxon>
        <taxon>Sar</taxon>
        <taxon>Alveolata</taxon>
        <taxon>Colpodellida</taxon>
        <taxon>Vitrellaceae</taxon>
        <taxon>Vitrella</taxon>
    </lineage>
</organism>
<name>A0A0G4GEF2_VITBC</name>
<feature type="region of interest" description="Disordered" evidence="1">
    <location>
        <begin position="66"/>
        <end position="87"/>
    </location>
</feature>
<dbReference type="Proteomes" id="UP000041254">
    <property type="component" value="Unassembled WGS sequence"/>
</dbReference>
<keyword evidence="3" id="KW-1185">Reference proteome</keyword>
<dbReference type="InterPro" id="IPR011009">
    <property type="entry name" value="Kinase-like_dom_sf"/>
</dbReference>
<accession>A0A0G4GEF2</accession>
<sequence>MRVRGRWALSWARPAYPQTAVRRGELRPRVPRQPWTQSVVKNDIKAENVTRDPQGQLRLIDLGLAKAQGLPDDPSDHEMPRGRQSCD</sequence>
<proteinExistence type="predicted"/>
<dbReference type="InParanoid" id="A0A0G4GEF2"/>
<protein>
    <recommendedName>
        <fullName evidence="4">Protein kinase domain-containing protein</fullName>
    </recommendedName>
</protein>
<evidence type="ECO:0000313" key="3">
    <source>
        <dbReference type="Proteomes" id="UP000041254"/>
    </source>
</evidence>
<dbReference type="EMBL" id="CDMY01000641">
    <property type="protein sequence ID" value="CEM27747.1"/>
    <property type="molecule type" value="Genomic_DNA"/>
</dbReference>
<feature type="compositionally biased region" description="Basic and acidic residues" evidence="1">
    <location>
        <begin position="74"/>
        <end position="87"/>
    </location>
</feature>
<gene>
    <name evidence="2" type="ORF">Vbra_17553</name>
</gene>
<dbReference type="AlphaFoldDB" id="A0A0G4GEF2"/>
<evidence type="ECO:0000256" key="1">
    <source>
        <dbReference type="SAM" id="MobiDB-lite"/>
    </source>
</evidence>
<evidence type="ECO:0000313" key="2">
    <source>
        <dbReference type="EMBL" id="CEM27747.1"/>
    </source>
</evidence>